<dbReference type="GO" id="GO:0046854">
    <property type="term" value="P:phosphatidylinositol phosphate biosynthetic process"/>
    <property type="evidence" value="ECO:0007669"/>
    <property type="project" value="InterPro"/>
</dbReference>
<dbReference type="EMBL" id="PDOA01000007">
    <property type="protein sequence ID" value="PWC28471.1"/>
    <property type="molecule type" value="Genomic_DNA"/>
</dbReference>
<dbReference type="PROSITE" id="PS00630">
    <property type="entry name" value="IMP_2"/>
    <property type="match status" value="1"/>
</dbReference>
<organism evidence="6 7">
    <name type="scientific">Teichococcus aestuarii</name>
    <dbReference type="NCBI Taxonomy" id="568898"/>
    <lineage>
        <taxon>Bacteria</taxon>
        <taxon>Pseudomonadati</taxon>
        <taxon>Pseudomonadota</taxon>
        <taxon>Alphaproteobacteria</taxon>
        <taxon>Acetobacterales</taxon>
        <taxon>Roseomonadaceae</taxon>
        <taxon>Roseomonas</taxon>
    </lineage>
</organism>
<dbReference type="Gene3D" id="3.30.540.10">
    <property type="entry name" value="Fructose-1,6-Bisphosphatase, subunit A, domain 1"/>
    <property type="match status" value="1"/>
</dbReference>
<dbReference type="Proteomes" id="UP000245048">
    <property type="component" value="Unassembled WGS sequence"/>
</dbReference>
<protein>
    <submittedName>
        <fullName evidence="6">Inositol-1-monophosphatase</fullName>
    </submittedName>
</protein>
<dbReference type="OrthoDB" id="7876138at2"/>
<name>A0A2U1V3N5_9PROT</name>
<evidence type="ECO:0000256" key="5">
    <source>
        <dbReference type="PIRSR" id="PIRSR600760-2"/>
    </source>
</evidence>
<keyword evidence="4 5" id="KW-0460">Magnesium</keyword>
<dbReference type="InterPro" id="IPR000760">
    <property type="entry name" value="Inositol_monophosphatase-like"/>
</dbReference>
<feature type="binding site" evidence="5">
    <location>
        <position position="88"/>
    </location>
    <ligand>
        <name>Mg(2+)</name>
        <dbReference type="ChEBI" id="CHEBI:18420"/>
        <label>1</label>
        <note>catalytic</note>
    </ligand>
</feature>
<feature type="binding site" evidence="5">
    <location>
        <position position="223"/>
    </location>
    <ligand>
        <name>Mg(2+)</name>
        <dbReference type="ChEBI" id="CHEBI:18420"/>
        <label>1</label>
        <note>catalytic</note>
    </ligand>
</feature>
<sequence>MSAAGAGLPDGLSPALLAEIEAMALELARLAGTQMAQALGHTLAVEYKSDPAGQLSLRDPVSEVDRAVEVLMRARLAERFPDHDVLGEEMPDRPAFGSRFVWAVDPVDGTANFINGFPLFSGSVGVLLDGRPIAGAVWCASSHALRAGVYHATVQSTLRFEEEPVARAYNPAIRRRLAGLANHAPNIPSAWEVRRTGSAAIECAFIAAGLLEVARFERPNAWDVAGGFALVQAAGGTIRTLGAEGWEDFAGFGAAEELAGWRRPVVLGRAEAVELLCAATR</sequence>
<comment type="cofactor">
    <cofactor evidence="5">
        <name>Mg(2+)</name>
        <dbReference type="ChEBI" id="CHEBI:18420"/>
    </cofactor>
</comment>
<evidence type="ECO:0000313" key="6">
    <source>
        <dbReference type="EMBL" id="PWC28471.1"/>
    </source>
</evidence>
<dbReference type="CDD" id="cd01637">
    <property type="entry name" value="IMPase_like"/>
    <property type="match status" value="1"/>
</dbReference>
<feature type="binding site" evidence="5">
    <location>
        <position position="108"/>
    </location>
    <ligand>
        <name>Mg(2+)</name>
        <dbReference type="ChEBI" id="CHEBI:18420"/>
        <label>1</label>
        <note>catalytic</note>
    </ligand>
</feature>
<evidence type="ECO:0000256" key="1">
    <source>
        <dbReference type="ARBA" id="ARBA00009759"/>
    </source>
</evidence>
<dbReference type="SUPFAM" id="SSF56655">
    <property type="entry name" value="Carbohydrate phosphatase"/>
    <property type="match status" value="1"/>
</dbReference>
<dbReference type="GO" id="GO:0007165">
    <property type="term" value="P:signal transduction"/>
    <property type="evidence" value="ECO:0007669"/>
    <property type="project" value="TreeGrafter"/>
</dbReference>
<dbReference type="PROSITE" id="PS00629">
    <property type="entry name" value="IMP_1"/>
    <property type="match status" value="1"/>
</dbReference>
<dbReference type="RefSeq" id="WP_109517292.1">
    <property type="nucleotide sequence ID" value="NZ_PDOA01000007.1"/>
</dbReference>
<comment type="caution">
    <text evidence="6">The sequence shown here is derived from an EMBL/GenBank/DDBJ whole genome shotgun (WGS) entry which is preliminary data.</text>
</comment>
<dbReference type="InterPro" id="IPR020550">
    <property type="entry name" value="Inositol_monophosphatase_CS"/>
</dbReference>
<keyword evidence="3" id="KW-0378">Hydrolase</keyword>
<evidence type="ECO:0000313" key="7">
    <source>
        <dbReference type="Proteomes" id="UP000245048"/>
    </source>
</evidence>
<dbReference type="Gene3D" id="3.40.190.80">
    <property type="match status" value="1"/>
</dbReference>
<evidence type="ECO:0000256" key="4">
    <source>
        <dbReference type="ARBA" id="ARBA00022842"/>
    </source>
</evidence>
<dbReference type="PRINTS" id="PR00377">
    <property type="entry name" value="IMPHPHTASES"/>
</dbReference>
<dbReference type="GO" id="GO:0046872">
    <property type="term" value="F:metal ion binding"/>
    <property type="evidence" value="ECO:0007669"/>
    <property type="project" value="UniProtKB-KW"/>
</dbReference>
<dbReference type="GO" id="GO:0006020">
    <property type="term" value="P:inositol metabolic process"/>
    <property type="evidence" value="ECO:0007669"/>
    <property type="project" value="TreeGrafter"/>
</dbReference>
<accession>A0A2U1V3N5</accession>
<comment type="similarity">
    <text evidence="1">Belongs to the inositol monophosphatase superfamily.</text>
</comment>
<dbReference type="GO" id="GO:0008934">
    <property type="term" value="F:inositol monophosphate 1-phosphatase activity"/>
    <property type="evidence" value="ECO:0007669"/>
    <property type="project" value="TreeGrafter"/>
</dbReference>
<feature type="binding site" evidence="5">
    <location>
        <position position="105"/>
    </location>
    <ligand>
        <name>Mg(2+)</name>
        <dbReference type="ChEBI" id="CHEBI:18420"/>
        <label>1</label>
        <note>catalytic</note>
    </ligand>
</feature>
<dbReference type="AlphaFoldDB" id="A0A2U1V3N5"/>
<keyword evidence="7" id="KW-1185">Reference proteome</keyword>
<evidence type="ECO:0000256" key="3">
    <source>
        <dbReference type="ARBA" id="ARBA00022801"/>
    </source>
</evidence>
<dbReference type="Pfam" id="PF00459">
    <property type="entry name" value="Inositol_P"/>
    <property type="match status" value="1"/>
</dbReference>
<gene>
    <name evidence="6" type="ORF">CR165_12310</name>
</gene>
<keyword evidence="2 5" id="KW-0479">Metal-binding</keyword>
<reference evidence="7" key="1">
    <citation type="submission" date="2017-10" db="EMBL/GenBank/DDBJ databases">
        <authorList>
            <person name="Toshchakov S.V."/>
            <person name="Goeva M.A."/>
        </authorList>
    </citation>
    <scope>NUCLEOTIDE SEQUENCE [LARGE SCALE GENOMIC DNA]</scope>
    <source>
        <strain evidence="7">JR1/69-1-13</strain>
    </source>
</reference>
<proteinExistence type="inferred from homology"/>
<evidence type="ECO:0000256" key="2">
    <source>
        <dbReference type="ARBA" id="ARBA00022723"/>
    </source>
</evidence>
<dbReference type="InterPro" id="IPR020583">
    <property type="entry name" value="Inositol_monoP_metal-BS"/>
</dbReference>
<dbReference type="PANTHER" id="PTHR20854:SF4">
    <property type="entry name" value="INOSITOL-1-MONOPHOSPHATASE-RELATED"/>
    <property type="match status" value="1"/>
</dbReference>
<dbReference type="PANTHER" id="PTHR20854">
    <property type="entry name" value="INOSITOL MONOPHOSPHATASE"/>
    <property type="match status" value="1"/>
</dbReference>